<keyword evidence="3" id="KW-0131">Cell cycle</keyword>
<keyword evidence="2" id="KW-0539">Nucleus</keyword>
<comment type="caution">
    <text evidence="6">The sequence shown here is derived from an EMBL/GenBank/DDBJ whole genome shotgun (WGS) entry which is preliminary data.</text>
</comment>
<feature type="compositionally biased region" description="Polar residues" evidence="4">
    <location>
        <begin position="8"/>
        <end position="22"/>
    </location>
</feature>
<dbReference type="EMBL" id="JOWA01000106">
    <property type="protein sequence ID" value="KEZ41832.1"/>
    <property type="molecule type" value="Genomic_DNA"/>
</dbReference>
<dbReference type="PANTHER" id="PTHR47807">
    <property type="entry name" value="PROTEIN TBF1"/>
    <property type="match status" value="1"/>
</dbReference>
<dbReference type="InterPro" id="IPR013867">
    <property type="entry name" value="Telomere_rpt-bd_fac_dimer_dom"/>
</dbReference>
<accession>A0A084G3C0</accession>
<dbReference type="CDD" id="cd11660">
    <property type="entry name" value="SANT_TRF"/>
    <property type="match status" value="1"/>
</dbReference>
<dbReference type="GeneID" id="27725709"/>
<dbReference type="OrthoDB" id="3366990at2759"/>
<feature type="compositionally biased region" description="Polar residues" evidence="4">
    <location>
        <begin position="594"/>
        <end position="606"/>
    </location>
</feature>
<dbReference type="Pfam" id="PF08558">
    <property type="entry name" value="TRF"/>
    <property type="match status" value="1"/>
</dbReference>
<dbReference type="GO" id="GO:0003691">
    <property type="term" value="F:double-stranded telomeric DNA binding"/>
    <property type="evidence" value="ECO:0007669"/>
    <property type="project" value="TreeGrafter"/>
</dbReference>
<proteinExistence type="predicted"/>
<feature type="compositionally biased region" description="Low complexity" evidence="4">
    <location>
        <begin position="607"/>
        <end position="627"/>
    </location>
</feature>
<evidence type="ECO:0000256" key="3">
    <source>
        <dbReference type="ARBA" id="ARBA00023306"/>
    </source>
</evidence>
<feature type="region of interest" description="Disordered" evidence="4">
    <location>
        <begin position="209"/>
        <end position="285"/>
    </location>
</feature>
<feature type="compositionally biased region" description="Low complexity" evidence="4">
    <location>
        <begin position="209"/>
        <end position="237"/>
    </location>
</feature>
<evidence type="ECO:0000313" key="6">
    <source>
        <dbReference type="EMBL" id="KEZ41832.1"/>
    </source>
</evidence>
<feature type="region of interest" description="Disordered" evidence="4">
    <location>
        <begin position="578"/>
        <end position="627"/>
    </location>
</feature>
<evidence type="ECO:0000256" key="2">
    <source>
        <dbReference type="ARBA" id="ARBA00023242"/>
    </source>
</evidence>
<feature type="region of interest" description="Disordered" evidence="4">
    <location>
        <begin position="68"/>
        <end position="113"/>
    </location>
</feature>
<dbReference type="SMART" id="SM00717">
    <property type="entry name" value="SANT"/>
    <property type="match status" value="1"/>
</dbReference>
<keyword evidence="1" id="KW-0238">DNA-binding</keyword>
<reference evidence="6 7" key="1">
    <citation type="journal article" date="2014" name="Genome Announc.">
        <title>Draft genome sequence of the pathogenic fungus Scedosporium apiospermum.</title>
        <authorList>
            <person name="Vandeputte P."/>
            <person name="Ghamrawi S."/>
            <person name="Rechenmann M."/>
            <person name="Iltis A."/>
            <person name="Giraud S."/>
            <person name="Fleury M."/>
            <person name="Thornton C."/>
            <person name="Delhaes L."/>
            <person name="Meyer W."/>
            <person name="Papon N."/>
            <person name="Bouchara J.P."/>
        </authorList>
    </citation>
    <scope>NUCLEOTIDE SEQUENCE [LARGE SCALE GENOMIC DNA]</scope>
    <source>
        <strain evidence="6 7">IHEM 14462</strain>
    </source>
</reference>
<dbReference type="InterPro" id="IPR001005">
    <property type="entry name" value="SANT/Myb"/>
</dbReference>
<evidence type="ECO:0000313" key="7">
    <source>
        <dbReference type="Proteomes" id="UP000028545"/>
    </source>
</evidence>
<feature type="domain" description="HTH myb-type" evidence="5">
    <location>
        <begin position="797"/>
        <end position="849"/>
    </location>
</feature>
<feature type="compositionally biased region" description="Basic and acidic residues" evidence="4">
    <location>
        <begin position="883"/>
        <end position="900"/>
    </location>
</feature>
<dbReference type="VEuPathDB" id="FungiDB:SAPIO_CDS6637"/>
<organism evidence="6 7">
    <name type="scientific">Pseudallescheria apiosperma</name>
    <name type="common">Scedosporium apiospermum</name>
    <dbReference type="NCBI Taxonomy" id="563466"/>
    <lineage>
        <taxon>Eukaryota</taxon>
        <taxon>Fungi</taxon>
        <taxon>Dikarya</taxon>
        <taxon>Ascomycota</taxon>
        <taxon>Pezizomycotina</taxon>
        <taxon>Sordariomycetes</taxon>
        <taxon>Hypocreomycetidae</taxon>
        <taxon>Microascales</taxon>
        <taxon>Microascaceae</taxon>
        <taxon>Scedosporium</taxon>
    </lineage>
</organism>
<feature type="region of interest" description="Disordered" evidence="4">
    <location>
        <begin position="877"/>
        <end position="900"/>
    </location>
</feature>
<evidence type="ECO:0000256" key="4">
    <source>
        <dbReference type="SAM" id="MobiDB-lite"/>
    </source>
</evidence>
<evidence type="ECO:0000256" key="1">
    <source>
        <dbReference type="ARBA" id="ARBA00023125"/>
    </source>
</evidence>
<dbReference type="RefSeq" id="XP_016641631.1">
    <property type="nucleotide sequence ID" value="XM_016788687.1"/>
</dbReference>
<dbReference type="KEGG" id="sapo:SAPIO_CDS6637"/>
<sequence>MTDDVVTTAATGSEGNATQNPSVPGPAPMAPSTGSDEQMPAAHIFDPASADRLLQSLVHASAELQAVPSSNIPVENPTSNMTTQTTQSTTSPAAPATSLSQQPKMGTDANQSSNIPESILKAITANTQTTKTTTTATPLTNPPAPIPVQPAMNPPNLPIATSPTKRPASLESEAPAAKRIKIEPIDDTQAILPETLASLANATPVSVPSAATSTQSAPAPVSTPTAAPIAAQAPATTSVTPIASIEKSPSVKLEPGKETATPEPVKETTTPTPQTRAPAHPRKRRRMLEAPAQALRGMNMQLLGITAVQVLEWLSQEPFEESIDALRDLDSDFYASYSFKVTQFEQAWRNFSQTDDDLLVWSKLGLDDQKHRKTVRLANLARFGIDLFSEDETYLPTLHERFFQVFVYGTRKFTFDHSNILLELKTQLALSLLAENTSGKTPADLLHEVFTEGLESVLKERSWNQANFDEELGMLTSAEIRMSLLLQEYEESGNNAQVLVDRYPPDSLLKQLGSYIHNELVAHADHCQTLAVSARAVGKQQTTIPAHVALQDDDDYWKKTNSLIDGVGESIMAEIKGLKPASEEKPTDAVPGAVSTSQGTDNQPSVPSGTPQPQAAAAPASSAESIPALSEEMQKRIGAILGPLFDYMNQRIASREAELAQAALPATPVPNLAHHDTTAQNLYLLKAAQMPQAQQGVYGQQIPGAAQGATPAGPPLVPMPGHAQGHVPVHPLPHAGLGQVHNHITGPAAGRASGAAAPGELPPNQTCPTSILYDKARQAALSKSTAHTRREGIHSTRRPWTPEEEKALMTGLDMVKGPHWSQILSLFGPNGTISDVLKDRTQVQLKDKARNLKLFFLKTQSEMPYYLSAVTGELKTRAPNQAARKEAEERARLSREEDQAKAQGLLSLSSSLQNSPQLANHGQAGAASLARKQTPGVVTPAQAALAAQITTPAMAQGQAQSAAAQRPIQASPVVSNVTQAAIPASAPTVTPSPRLASAPNPLAHLQASTLQAGGTTPGSAVNRATTTSTSPAPPTPAQVIATPATAQRPPQASHLAPSPSVHAQVGGQRPIALPQARPQVSTQGQPQTYTPATATPASTQPSVPTASTSAIAAASTATAPATSAPTPTPPAATPTTQPKMPTLPLSVTSLPNFPTTSTSAHHSALHSLAASRISTPPVTLSQSFPTSTIPANLFSRVTEAEATNAALLERLRAEVAKEARSG</sequence>
<evidence type="ECO:0000259" key="5">
    <source>
        <dbReference type="PROSITE" id="PS51294"/>
    </source>
</evidence>
<dbReference type="InterPro" id="IPR017930">
    <property type="entry name" value="Myb_dom"/>
</dbReference>
<dbReference type="PROSITE" id="PS51294">
    <property type="entry name" value="HTH_MYB"/>
    <property type="match status" value="1"/>
</dbReference>
<feature type="compositionally biased region" description="Low complexity" evidence="4">
    <location>
        <begin position="1041"/>
        <end position="1052"/>
    </location>
</feature>
<feature type="region of interest" description="Disordered" evidence="4">
    <location>
        <begin position="1"/>
        <end position="47"/>
    </location>
</feature>
<protein>
    <recommendedName>
        <fullName evidence="5">HTH myb-type domain-containing protein</fullName>
    </recommendedName>
</protein>
<dbReference type="FunFam" id="1.10.10.60:FF:000137">
    <property type="entry name" value="MYB DNA binding protein"/>
    <property type="match status" value="1"/>
</dbReference>
<dbReference type="Proteomes" id="UP000028545">
    <property type="component" value="Unassembled WGS sequence"/>
</dbReference>
<dbReference type="InterPro" id="IPR052833">
    <property type="entry name" value="Telomeric_DNA-bd_trans-reg"/>
</dbReference>
<dbReference type="GO" id="GO:0010833">
    <property type="term" value="P:telomere maintenance via telomere lengthening"/>
    <property type="evidence" value="ECO:0007669"/>
    <property type="project" value="TreeGrafter"/>
</dbReference>
<feature type="compositionally biased region" description="Polar residues" evidence="4">
    <location>
        <begin position="1011"/>
        <end position="1023"/>
    </location>
</feature>
<feature type="region of interest" description="Disordered" evidence="4">
    <location>
        <begin position="1011"/>
        <end position="1137"/>
    </location>
</feature>
<dbReference type="HOGENOM" id="CLU_268544_0_0_1"/>
<feature type="compositionally biased region" description="Low complexity" evidence="4">
    <location>
        <begin position="258"/>
        <end position="278"/>
    </location>
</feature>
<feature type="compositionally biased region" description="Low complexity" evidence="4">
    <location>
        <begin position="82"/>
        <end position="103"/>
    </location>
</feature>
<gene>
    <name evidence="6" type="ORF">SAPIO_CDS6637</name>
</gene>
<dbReference type="GO" id="GO:0042803">
    <property type="term" value="F:protein homodimerization activity"/>
    <property type="evidence" value="ECO:0007669"/>
    <property type="project" value="InterPro"/>
</dbReference>
<name>A0A084G3C0_PSEDA</name>
<dbReference type="AlphaFoldDB" id="A0A084G3C0"/>
<dbReference type="PANTHER" id="PTHR47807:SF1">
    <property type="entry name" value="PROTEIN TBF1"/>
    <property type="match status" value="1"/>
</dbReference>
<dbReference type="Gene3D" id="1.10.10.60">
    <property type="entry name" value="Homeodomain-like"/>
    <property type="match status" value="1"/>
</dbReference>
<feature type="compositionally biased region" description="Polar residues" evidence="4">
    <location>
        <begin position="68"/>
        <end position="81"/>
    </location>
</feature>
<feature type="compositionally biased region" description="Low complexity" evidence="4">
    <location>
        <begin position="1082"/>
        <end position="1125"/>
    </location>
</feature>
<keyword evidence="7" id="KW-1185">Reference proteome</keyword>
<dbReference type="SUPFAM" id="SSF46689">
    <property type="entry name" value="Homeodomain-like"/>
    <property type="match status" value="1"/>
</dbReference>
<dbReference type="InterPro" id="IPR009057">
    <property type="entry name" value="Homeodomain-like_sf"/>
</dbReference>